<proteinExistence type="inferred from homology"/>
<dbReference type="PATRIC" id="fig|1216932.3.peg.2707"/>
<dbReference type="Proteomes" id="UP000019426">
    <property type="component" value="Chromosome M2/40_rep2"/>
</dbReference>
<dbReference type="KEGG" id="clt:CM240_2745"/>
<dbReference type="EMBL" id="HG917869">
    <property type="protein sequence ID" value="CDM69862.1"/>
    <property type="molecule type" value="Genomic_DNA"/>
</dbReference>
<keyword evidence="4 6" id="KW-0067">ATP-binding</keyword>
<organism evidence="6 7">
    <name type="scientific">Clostridium bornimense</name>
    <dbReference type="NCBI Taxonomy" id="1216932"/>
    <lineage>
        <taxon>Bacteria</taxon>
        <taxon>Bacillati</taxon>
        <taxon>Bacillota</taxon>
        <taxon>Clostridia</taxon>
        <taxon>Eubacteriales</taxon>
        <taxon>Clostridiaceae</taxon>
        <taxon>Clostridium</taxon>
    </lineage>
</organism>
<gene>
    <name evidence="6" type="ORF">CM240_2745</name>
</gene>
<dbReference type="InterPro" id="IPR027417">
    <property type="entry name" value="P-loop_NTPase"/>
</dbReference>
<accession>W6S676</accession>
<dbReference type="RefSeq" id="WP_044040054.1">
    <property type="nucleotide sequence ID" value="NZ_HG917869.1"/>
</dbReference>
<protein>
    <submittedName>
        <fullName evidence="6">ABC transporter, ATP-binding protein</fullName>
    </submittedName>
</protein>
<dbReference type="PROSITE" id="PS00211">
    <property type="entry name" value="ABC_TRANSPORTER_1"/>
    <property type="match status" value="1"/>
</dbReference>
<dbReference type="PROSITE" id="PS50893">
    <property type="entry name" value="ABC_TRANSPORTER_2"/>
    <property type="match status" value="1"/>
</dbReference>
<dbReference type="GO" id="GO:0005524">
    <property type="term" value="F:ATP binding"/>
    <property type="evidence" value="ECO:0007669"/>
    <property type="project" value="UniProtKB-KW"/>
</dbReference>
<dbReference type="PANTHER" id="PTHR43335:SF2">
    <property type="entry name" value="ABC TRANSPORTER, ATP-BINDING PROTEIN"/>
    <property type="match status" value="1"/>
</dbReference>
<keyword evidence="2" id="KW-0813">Transport</keyword>
<keyword evidence="7" id="KW-1185">Reference proteome</keyword>
<evidence type="ECO:0000256" key="2">
    <source>
        <dbReference type="ARBA" id="ARBA00022448"/>
    </source>
</evidence>
<comment type="similarity">
    <text evidence="1">Belongs to the ABC transporter superfamily.</text>
</comment>
<evidence type="ECO:0000313" key="6">
    <source>
        <dbReference type="EMBL" id="CDM69862.1"/>
    </source>
</evidence>
<dbReference type="InterPro" id="IPR003439">
    <property type="entry name" value="ABC_transporter-like_ATP-bd"/>
</dbReference>
<dbReference type="OrthoDB" id="9775135at2"/>
<dbReference type="InterPro" id="IPR003593">
    <property type="entry name" value="AAA+_ATPase"/>
</dbReference>
<dbReference type="CDD" id="cd03264">
    <property type="entry name" value="ABC_drug_resistance_like"/>
    <property type="match status" value="1"/>
</dbReference>
<dbReference type="Pfam" id="PF00005">
    <property type="entry name" value="ABC_tran"/>
    <property type="match status" value="1"/>
</dbReference>
<keyword evidence="3" id="KW-0547">Nucleotide-binding</keyword>
<name>W6S676_9CLOT</name>
<dbReference type="SUPFAM" id="SSF52540">
    <property type="entry name" value="P-loop containing nucleoside triphosphate hydrolases"/>
    <property type="match status" value="1"/>
</dbReference>
<dbReference type="PANTHER" id="PTHR43335">
    <property type="entry name" value="ABC TRANSPORTER, ATP-BINDING PROTEIN"/>
    <property type="match status" value="1"/>
</dbReference>
<dbReference type="HOGENOM" id="CLU_000604_1_2_9"/>
<evidence type="ECO:0000256" key="3">
    <source>
        <dbReference type="ARBA" id="ARBA00022741"/>
    </source>
</evidence>
<dbReference type="Gene3D" id="3.40.50.300">
    <property type="entry name" value="P-loop containing nucleotide triphosphate hydrolases"/>
    <property type="match status" value="1"/>
</dbReference>
<dbReference type="AlphaFoldDB" id="W6S676"/>
<dbReference type="STRING" id="1216932.CM240_2745"/>
<dbReference type="InterPro" id="IPR017871">
    <property type="entry name" value="ABC_transporter-like_CS"/>
</dbReference>
<dbReference type="eggNOG" id="COG1131">
    <property type="taxonomic scope" value="Bacteria"/>
</dbReference>
<feature type="domain" description="ABC transporter" evidence="5">
    <location>
        <begin position="3"/>
        <end position="231"/>
    </location>
</feature>
<evidence type="ECO:0000256" key="1">
    <source>
        <dbReference type="ARBA" id="ARBA00005417"/>
    </source>
</evidence>
<evidence type="ECO:0000313" key="7">
    <source>
        <dbReference type="Proteomes" id="UP000019426"/>
    </source>
</evidence>
<dbReference type="SMART" id="SM00382">
    <property type="entry name" value="AAA"/>
    <property type="match status" value="1"/>
</dbReference>
<evidence type="ECO:0000256" key="4">
    <source>
        <dbReference type="ARBA" id="ARBA00022840"/>
    </source>
</evidence>
<evidence type="ECO:0000259" key="5">
    <source>
        <dbReference type="PROSITE" id="PS50893"/>
    </source>
</evidence>
<reference evidence="6 7" key="1">
    <citation type="submission" date="2013-11" db="EMBL/GenBank/DDBJ databases">
        <title>Complete genome sequence of Clostridum sp. M2/40.</title>
        <authorList>
            <person name="Wibberg D."/>
            <person name="Puehler A."/>
            <person name="Schlueter A."/>
        </authorList>
    </citation>
    <scope>NUCLEOTIDE SEQUENCE [LARGE SCALE GENOMIC DNA]</scope>
    <source>
        <strain evidence="7">M2/40</strain>
    </source>
</reference>
<sequence>MELRIDSITKEFKDKTAVNNFTTTLENGIYGLLGPNGSGKTTLMRMLADVVKPTKGAIYVDGKDKNILDDDYRDLVGYLPQDIGFYKNFTAKKYLDYIAALKGIDKRIAKEKINELLSFVNLESDKNRKVGGFSGGMLQRLGIAQALLNDPKILILDEPTAGLDPNERIRFKNLIANISKDKIIILSTHIVSDIEFIANEILIMKNGQLIDKEKPSDLLAKIKGKVWTAKINDELLYEINNKYKIASMIREGSDILVRIVGDDKPSINCNIEEPNLEDVFLYYFKEGASDYDRIN</sequence>
<dbReference type="GO" id="GO:0016887">
    <property type="term" value="F:ATP hydrolysis activity"/>
    <property type="evidence" value="ECO:0007669"/>
    <property type="project" value="InterPro"/>
</dbReference>